<organism evidence="2 3">
    <name type="scientific">Umbra pygmaea</name>
    <name type="common">Eastern mudminnow</name>
    <dbReference type="NCBI Taxonomy" id="75934"/>
    <lineage>
        <taxon>Eukaryota</taxon>
        <taxon>Metazoa</taxon>
        <taxon>Chordata</taxon>
        <taxon>Craniata</taxon>
        <taxon>Vertebrata</taxon>
        <taxon>Euteleostomi</taxon>
        <taxon>Actinopterygii</taxon>
        <taxon>Neopterygii</taxon>
        <taxon>Teleostei</taxon>
        <taxon>Protacanthopterygii</taxon>
        <taxon>Esociformes</taxon>
        <taxon>Umbridae</taxon>
        <taxon>Umbra</taxon>
    </lineage>
</organism>
<accession>A0ABD0XQB9</accession>
<dbReference type="EMBL" id="JAGEUA010000001">
    <property type="protein sequence ID" value="KAL1023530.1"/>
    <property type="molecule type" value="Genomic_DNA"/>
</dbReference>
<gene>
    <name evidence="2" type="ORF">UPYG_G00042030</name>
</gene>
<keyword evidence="3" id="KW-1185">Reference proteome</keyword>
<feature type="coiled-coil region" evidence="1">
    <location>
        <begin position="24"/>
        <end position="51"/>
    </location>
</feature>
<evidence type="ECO:0000313" key="3">
    <source>
        <dbReference type="Proteomes" id="UP001557470"/>
    </source>
</evidence>
<proteinExistence type="predicted"/>
<keyword evidence="1" id="KW-0175">Coiled coil</keyword>
<dbReference type="AlphaFoldDB" id="A0ABD0XQB9"/>
<dbReference type="Proteomes" id="UP001557470">
    <property type="component" value="Unassembled WGS sequence"/>
</dbReference>
<protein>
    <submittedName>
        <fullName evidence="2">Uncharacterized protein</fullName>
    </submittedName>
</protein>
<evidence type="ECO:0000313" key="2">
    <source>
        <dbReference type="EMBL" id="KAL1023530.1"/>
    </source>
</evidence>
<evidence type="ECO:0000256" key="1">
    <source>
        <dbReference type="SAM" id="Coils"/>
    </source>
</evidence>
<comment type="caution">
    <text evidence="2">The sequence shown here is derived from an EMBL/GenBank/DDBJ whole genome shotgun (WGS) entry which is preliminary data.</text>
</comment>
<sequence length="158" mass="17686">MQVGPLPVLPGNRGTSRRHLDYQVEDFSSTLEEYLEKIERQTEEIVHMRAQLALQSGPGNSLLCHIGTRRKLHAPLNQGIQLLLDNLVHCLSVKAGSGNKTIFRDLFLRTILQRAIRKNAATRDATDEAVQNQVTRYLKGAADRAGGRRRRGGPRDLP</sequence>
<reference evidence="2 3" key="1">
    <citation type="submission" date="2024-06" db="EMBL/GenBank/DDBJ databases">
        <authorList>
            <person name="Pan Q."/>
            <person name="Wen M."/>
            <person name="Jouanno E."/>
            <person name="Zahm M."/>
            <person name="Klopp C."/>
            <person name="Cabau C."/>
            <person name="Louis A."/>
            <person name="Berthelot C."/>
            <person name="Parey E."/>
            <person name="Roest Crollius H."/>
            <person name="Montfort J."/>
            <person name="Robinson-Rechavi M."/>
            <person name="Bouchez O."/>
            <person name="Lampietro C."/>
            <person name="Lopez Roques C."/>
            <person name="Donnadieu C."/>
            <person name="Postlethwait J."/>
            <person name="Bobe J."/>
            <person name="Verreycken H."/>
            <person name="Guiguen Y."/>
        </authorList>
    </citation>
    <scope>NUCLEOTIDE SEQUENCE [LARGE SCALE GENOMIC DNA]</scope>
    <source>
        <strain evidence="2">Up_M1</strain>
        <tissue evidence="2">Testis</tissue>
    </source>
</reference>
<name>A0ABD0XQB9_UMBPY</name>